<keyword evidence="1" id="KW-0732">Signal</keyword>
<sequence>MNKTNRVSCWRTIIISAVCYLSTLTSVQAGVIVTEWEFDTWAEFTAASFTGGTGTTNFSDYELSWGADGGDYASPTGDASDNQSALTIGTGTSGDDRFGGGHVTGTVDTILGFAPPTPPDEIGLGVSMTHWNNPINSNFSFLSSGTLTDHLTLTALSPYAGSTEPAPTLDIMFNFLETPNAGSGGFCLDGSAVPAAGCGDLFGFDNISTSGIPFTYDGVDYGLDILVFDEFGGAAPIEALGADYCAALGLSATCVGFVTPEDEHTSLQFGFSVRQVPESSTIALLAIALISLSLRKQKR</sequence>
<dbReference type="EMBL" id="BSST01000001">
    <property type="protein sequence ID" value="GLX77771.1"/>
    <property type="molecule type" value="Genomic_DNA"/>
</dbReference>
<reference evidence="2 3" key="1">
    <citation type="submission" date="2023-03" db="EMBL/GenBank/DDBJ databases">
        <title>Draft genome sequence of Thalassotalea insulae KCTC 62186T.</title>
        <authorList>
            <person name="Sawabe T."/>
        </authorList>
    </citation>
    <scope>NUCLEOTIDE SEQUENCE [LARGE SCALE GENOMIC DNA]</scope>
    <source>
        <strain evidence="2 3">KCTC 62186</strain>
    </source>
</reference>
<name>A0ABQ6GPF9_9GAMM</name>
<comment type="caution">
    <text evidence="2">The sequence shown here is derived from an EMBL/GenBank/DDBJ whole genome shotgun (WGS) entry which is preliminary data.</text>
</comment>
<dbReference type="NCBIfam" id="TIGR02595">
    <property type="entry name" value="PEP_CTERM"/>
    <property type="match status" value="1"/>
</dbReference>
<feature type="chain" id="PRO_5045474264" description="PEP-CTERM sorting domain-containing protein" evidence="1">
    <location>
        <begin position="30"/>
        <end position="299"/>
    </location>
</feature>
<evidence type="ECO:0008006" key="4">
    <source>
        <dbReference type="Google" id="ProtNLM"/>
    </source>
</evidence>
<evidence type="ECO:0000256" key="1">
    <source>
        <dbReference type="SAM" id="SignalP"/>
    </source>
</evidence>
<evidence type="ECO:0000313" key="2">
    <source>
        <dbReference type="EMBL" id="GLX77771.1"/>
    </source>
</evidence>
<accession>A0ABQ6GPF9</accession>
<dbReference type="InterPro" id="IPR013424">
    <property type="entry name" value="Ice-binding_C"/>
</dbReference>
<dbReference type="RefSeq" id="WP_284243663.1">
    <property type="nucleotide sequence ID" value="NZ_BSST01000001.1"/>
</dbReference>
<dbReference type="Proteomes" id="UP001157186">
    <property type="component" value="Unassembled WGS sequence"/>
</dbReference>
<dbReference type="NCBIfam" id="NF038125">
    <property type="entry name" value="PEP_CTERM_THxN"/>
    <property type="match status" value="1"/>
</dbReference>
<feature type="signal peptide" evidence="1">
    <location>
        <begin position="1"/>
        <end position="29"/>
    </location>
</feature>
<organism evidence="2 3">
    <name type="scientific">Thalassotalea insulae</name>
    <dbReference type="NCBI Taxonomy" id="2056778"/>
    <lineage>
        <taxon>Bacteria</taxon>
        <taxon>Pseudomonadati</taxon>
        <taxon>Pseudomonadota</taxon>
        <taxon>Gammaproteobacteria</taxon>
        <taxon>Alteromonadales</taxon>
        <taxon>Colwelliaceae</taxon>
        <taxon>Thalassotalea</taxon>
    </lineage>
</organism>
<protein>
    <recommendedName>
        <fullName evidence="4">PEP-CTERM sorting domain-containing protein</fullName>
    </recommendedName>
</protein>
<proteinExistence type="predicted"/>
<gene>
    <name evidence="2" type="ORF">tinsulaeT_11110</name>
</gene>
<keyword evidence="3" id="KW-1185">Reference proteome</keyword>
<evidence type="ECO:0000313" key="3">
    <source>
        <dbReference type="Proteomes" id="UP001157186"/>
    </source>
</evidence>